<feature type="site" description="Important for acyl-CoA specificity" evidence="4">
    <location>
        <position position="100"/>
    </location>
</feature>
<dbReference type="EC" id="2.3.1.31" evidence="4"/>
<evidence type="ECO:0000256" key="4">
    <source>
        <dbReference type="HAMAP-Rule" id="MF_00295"/>
    </source>
</evidence>
<comment type="function">
    <text evidence="4">Transfers an acetyl group from acetyl-CoA to L-homoserine, forming acetyl-L-homoserine.</text>
</comment>
<dbReference type="PANTHER" id="PTHR20919">
    <property type="entry name" value="HOMOSERINE O-SUCCINYLTRANSFERASE"/>
    <property type="match status" value="1"/>
</dbReference>
<feature type="binding site" evidence="4">
    <location>
        <position position="232"/>
    </location>
    <ligand>
        <name>substrate</name>
    </ligand>
</feature>
<feature type="site" description="Important for substrate specificity" evidence="4">
    <location>
        <position position="175"/>
    </location>
</feature>
<evidence type="ECO:0000256" key="2">
    <source>
        <dbReference type="ARBA" id="ARBA00022679"/>
    </source>
</evidence>
<comment type="caution">
    <text evidence="4">Lacks conserved residue(s) required for the propagation of feature annotation.</text>
</comment>
<comment type="pathway">
    <text evidence="4">Amino-acid biosynthesis; L-methionine biosynthesis via de novo pathway; O-acetyl-L-homoserine from L-homoserine: step 1/1.</text>
</comment>
<keyword evidence="6" id="KW-1185">Reference proteome</keyword>
<dbReference type="GO" id="GO:0008899">
    <property type="term" value="F:homoserine O-succinyltransferase activity"/>
    <property type="evidence" value="ECO:0007669"/>
    <property type="project" value="UniProtKB-EC"/>
</dbReference>
<feature type="binding site" evidence="4">
    <location>
        <position position="152"/>
    </location>
    <ligand>
        <name>substrate</name>
    </ligand>
</feature>
<keyword evidence="2 4" id="KW-0808">Transferase</keyword>
<reference evidence="6" key="1">
    <citation type="journal article" date="2019" name="Int. J. Syst. Evol. Microbiol.">
        <title>The Global Catalogue of Microorganisms (GCM) 10K type strain sequencing project: providing services to taxonomists for standard genome sequencing and annotation.</title>
        <authorList>
            <consortium name="The Broad Institute Genomics Platform"/>
            <consortium name="The Broad Institute Genome Sequencing Center for Infectious Disease"/>
            <person name="Wu L."/>
            <person name="Ma J."/>
        </authorList>
    </citation>
    <scope>NUCLEOTIDE SEQUENCE [LARGE SCALE GENOMIC DNA]</scope>
    <source>
        <strain evidence="6">CCM 8896</strain>
    </source>
</reference>
<dbReference type="RefSeq" id="WP_125715505.1">
    <property type="nucleotide sequence ID" value="NZ_JBHTOP010000022.1"/>
</dbReference>
<dbReference type="PANTHER" id="PTHR20919:SF0">
    <property type="entry name" value="HOMOSERINE O-SUCCINYLTRANSFERASE"/>
    <property type="match status" value="1"/>
</dbReference>
<proteinExistence type="inferred from homology"/>
<evidence type="ECO:0000256" key="1">
    <source>
        <dbReference type="ARBA" id="ARBA00022605"/>
    </source>
</evidence>
<comment type="subcellular location">
    <subcellularLocation>
        <location evidence="4">Cytoplasm</location>
    </subcellularLocation>
</comment>
<feature type="binding site" evidence="4">
    <location>
        <position position="175"/>
    </location>
    <ligand>
        <name>substrate</name>
    </ligand>
</feature>
<comment type="similarity">
    <text evidence="4">Belongs to the MetA family.</text>
</comment>
<feature type="active site" description="Proton acceptor" evidence="4">
    <location>
        <position position="218"/>
    </location>
</feature>
<dbReference type="Pfam" id="PF04204">
    <property type="entry name" value="HTS"/>
    <property type="match status" value="1"/>
</dbReference>
<dbReference type="InterPro" id="IPR029062">
    <property type="entry name" value="Class_I_gatase-like"/>
</dbReference>
<dbReference type="SUPFAM" id="SSF52317">
    <property type="entry name" value="Class I glutamine amidotransferase-like"/>
    <property type="match status" value="1"/>
</dbReference>
<keyword evidence="4" id="KW-0486">Methionine biosynthesis</keyword>
<protein>
    <recommendedName>
        <fullName evidence="4">Homoserine O-acetyltransferase</fullName>
        <shortName evidence="4">HAT</shortName>
        <ecNumber evidence="4">2.3.1.31</ecNumber>
    </recommendedName>
    <alternativeName>
        <fullName evidence="4">Homoserine transacetylase</fullName>
        <shortName evidence="4">HTA</shortName>
    </alternativeName>
</protein>
<keyword evidence="1 4" id="KW-0028">Amino-acid biosynthesis</keyword>
<feature type="active site" evidence="4">
    <location>
        <position position="220"/>
    </location>
</feature>
<evidence type="ECO:0000313" key="5">
    <source>
        <dbReference type="EMBL" id="MFD1672083.1"/>
    </source>
</evidence>
<dbReference type="EMBL" id="JBHTOP010000022">
    <property type="protein sequence ID" value="MFD1672083.1"/>
    <property type="molecule type" value="Genomic_DNA"/>
</dbReference>
<keyword evidence="4" id="KW-0963">Cytoplasm</keyword>
<name>A0ABW4J920_9LACO</name>
<comment type="caution">
    <text evidence="5">The sequence shown here is derived from an EMBL/GenBank/DDBJ whole genome shotgun (WGS) entry which is preliminary data.</text>
</comment>
<evidence type="ECO:0000256" key="3">
    <source>
        <dbReference type="ARBA" id="ARBA00023315"/>
    </source>
</evidence>
<dbReference type="InterPro" id="IPR033752">
    <property type="entry name" value="MetA_family"/>
</dbReference>
<organism evidence="5 6">
    <name type="scientific">Agrilactobacillus yilanensis</name>
    <dbReference type="NCBI Taxonomy" id="2485997"/>
    <lineage>
        <taxon>Bacteria</taxon>
        <taxon>Bacillati</taxon>
        <taxon>Bacillota</taxon>
        <taxon>Bacilli</taxon>
        <taxon>Lactobacillales</taxon>
        <taxon>Lactobacillaceae</taxon>
        <taxon>Agrilactobacillus</taxon>
    </lineage>
</organism>
<evidence type="ECO:0000313" key="6">
    <source>
        <dbReference type="Proteomes" id="UP001597267"/>
    </source>
</evidence>
<comment type="catalytic activity">
    <reaction evidence="4">
        <text>L-homoserine + acetyl-CoA = O-acetyl-L-homoserine + CoA</text>
        <dbReference type="Rhea" id="RHEA:13701"/>
        <dbReference type="ChEBI" id="CHEBI:57287"/>
        <dbReference type="ChEBI" id="CHEBI:57288"/>
        <dbReference type="ChEBI" id="CHEBI:57476"/>
        <dbReference type="ChEBI" id="CHEBI:57716"/>
        <dbReference type="EC" id="2.3.1.31"/>
    </reaction>
</comment>
<keyword evidence="3 4" id="KW-0012">Acyltransferase</keyword>
<dbReference type="Proteomes" id="UP001597267">
    <property type="component" value="Unassembled WGS sequence"/>
</dbReference>
<feature type="active site" description="Acyl-thioester intermediate" evidence="4">
    <location>
        <position position="131"/>
    </location>
</feature>
<gene>
    <name evidence="4" type="primary">metAA</name>
    <name evidence="5" type="ORF">ACFQ5M_08245</name>
</gene>
<accession>A0ABW4J920</accession>
<dbReference type="PIRSF" id="PIRSF000450">
    <property type="entry name" value="H_ser_succinyltr"/>
    <property type="match status" value="1"/>
</dbReference>
<dbReference type="Gene3D" id="3.40.50.880">
    <property type="match status" value="1"/>
</dbReference>
<sequence>MTVFCTNGFNKKTNRILPLNKKQATSILVLNLMPDKQTTETQLSNLCNELNRPISLTFMYPKTHCWHHGDQTSLAKNYVTLDQIKDQYFDSLLVTGAPLERLDFNEIDFWQEFIAIRHWAQSHTQTQLFTCWAAQAALFVDYAIPKIDLDEKIFGVYVNELNDSALPQWFQMPQSRFSKVDRQTVQNTPGLQVLGDNQSTGPFLMQSDTKHSLYVLGHPEYFMDTLSNEYYRDLHKNMAVKPPINISLTAPQFSYAHWRCCSRYLYQSWLDQSFTLKEQKNDDKKQLQL</sequence>
<dbReference type="HAMAP" id="MF_00295">
    <property type="entry name" value="MetA_acyltransf"/>
    <property type="match status" value="1"/>
</dbReference>